<accession>A0A059A7L9</accession>
<dbReference type="AlphaFoldDB" id="A0A059A7L9"/>
<proteinExistence type="predicted"/>
<sequence>MAKQYPSAMPRGKHRAEEKRHVTSIKVNIVSTPILMVCDRPSNVNLALHLCEHEGIIPTNQDLISSC</sequence>
<feature type="region of interest" description="Disordered" evidence="1">
    <location>
        <begin position="1"/>
        <end position="20"/>
    </location>
</feature>
<gene>
    <name evidence="2" type="ORF">EUGRSUZ_K03530</name>
</gene>
<dbReference type="Gramene" id="KCW50092">
    <property type="protein sequence ID" value="KCW50092"/>
    <property type="gene ID" value="EUGRSUZ_K03530"/>
</dbReference>
<dbReference type="EMBL" id="KK198763">
    <property type="protein sequence ID" value="KCW50092.1"/>
    <property type="molecule type" value="Genomic_DNA"/>
</dbReference>
<reference evidence="2" key="1">
    <citation type="submission" date="2013-07" db="EMBL/GenBank/DDBJ databases">
        <title>The genome of Eucalyptus grandis.</title>
        <authorList>
            <person name="Schmutz J."/>
            <person name="Hayes R."/>
            <person name="Myburg A."/>
            <person name="Tuskan G."/>
            <person name="Grattapaglia D."/>
            <person name="Rokhsar D.S."/>
        </authorList>
    </citation>
    <scope>NUCLEOTIDE SEQUENCE</scope>
    <source>
        <tissue evidence="2">Leaf extractions</tissue>
    </source>
</reference>
<dbReference type="InParanoid" id="A0A059A7L9"/>
<organism evidence="2">
    <name type="scientific">Eucalyptus grandis</name>
    <name type="common">Flooded gum</name>
    <dbReference type="NCBI Taxonomy" id="71139"/>
    <lineage>
        <taxon>Eukaryota</taxon>
        <taxon>Viridiplantae</taxon>
        <taxon>Streptophyta</taxon>
        <taxon>Embryophyta</taxon>
        <taxon>Tracheophyta</taxon>
        <taxon>Spermatophyta</taxon>
        <taxon>Magnoliopsida</taxon>
        <taxon>eudicotyledons</taxon>
        <taxon>Gunneridae</taxon>
        <taxon>Pentapetalae</taxon>
        <taxon>rosids</taxon>
        <taxon>malvids</taxon>
        <taxon>Myrtales</taxon>
        <taxon>Myrtaceae</taxon>
        <taxon>Myrtoideae</taxon>
        <taxon>Eucalypteae</taxon>
        <taxon>Eucalyptus</taxon>
    </lineage>
</organism>
<evidence type="ECO:0000256" key="1">
    <source>
        <dbReference type="SAM" id="MobiDB-lite"/>
    </source>
</evidence>
<evidence type="ECO:0000313" key="2">
    <source>
        <dbReference type="EMBL" id="KCW50092.1"/>
    </source>
</evidence>
<name>A0A059A7L9_EUCGR</name>
<protein>
    <submittedName>
        <fullName evidence="2">Uncharacterized protein</fullName>
    </submittedName>
</protein>